<accession>A0A2P8ED39</accession>
<proteinExistence type="predicted"/>
<reference evidence="1 2" key="1">
    <citation type="submission" date="2018-03" db="EMBL/GenBank/DDBJ databases">
        <title>Genomic Encyclopedia of Archaeal and Bacterial Type Strains, Phase II (KMG-II): from individual species to whole genera.</title>
        <authorList>
            <person name="Goeker M."/>
        </authorList>
    </citation>
    <scope>NUCLEOTIDE SEQUENCE [LARGE SCALE GENOMIC DNA]</scope>
    <source>
        <strain evidence="1 2">DSM 28057</strain>
    </source>
</reference>
<evidence type="ECO:0000313" key="2">
    <source>
        <dbReference type="Proteomes" id="UP000240708"/>
    </source>
</evidence>
<comment type="caution">
    <text evidence="1">The sequence shown here is derived from an EMBL/GenBank/DDBJ whole genome shotgun (WGS) entry which is preliminary data.</text>
</comment>
<dbReference type="Proteomes" id="UP000240708">
    <property type="component" value="Unassembled WGS sequence"/>
</dbReference>
<organism evidence="1 2">
    <name type="scientific">Cecembia rubra</name>
    <dbReference type="NCBI Taxonomy" id="1485585"/>
    <lineage>
        <taxon>Bacteria</taxon>
        <taxon>Pseudomonadati</taxon>
        <taxon>Bacteroidota</taxon>
        <taxon>Cytophagia</taxon>
        <taxon>Cytophagales</taxon>
        <taxon>Cyclobacteriaceae</taxon>
        <taxon>Cecembia</taxon>
    </lineage>
</organism>
<keyword evidence="2" id="KW-1185">Reference proteome</keyword>
<gene>
    <name evidence="1" type="ORF">CLV48_101277</name>
</gene>
<protein>
    <submittedName>
        <fullName evidence="1">Uncharacterized protein</fullName>
    </submittedName>
</protein>
<dbReference type="AlphaFoldDB" id="A0A2P8ED39"/>
<name>A0A2P8ED39_9BACT</name>
<dbReference type="RefSeq" id="WP_106565445.1">
    <property type="nucleotide sequence ID" value="NZ_PYGF01000001.1"/>
</dbReference>
<evidence type="ECO:0000313" key="1">
    <source>
        <dbReference type="EMBL" id="PSL07347.1"/>
    </source>
</evidence>
<dbReference type="EMBL" id="PYGF01000001">
    <property type="protein sequence ID" value="PSL07347.1"/>
    <property type="molecule type" value="Genomic_DNA"/>
</dbReference>
<sequence length="91" mass="10608">METETIVNEPVTPYGLKSWFPTGLPLNVNSIMIRIDESSMYVKPSSLDIEFFKAPYQKPKISALRGKMEKLKEELIDKRLEELRSEWKGNF</sequence>